<dbReference type="CDD" id="cd06127">
    <property type="entry name" value="DEDDh"/>
    <property type="match status" value="1"/>
</dbReference>
<dbReference type="RefSeq" id="WP_090840186.1">
    <property type="nucleotide sequence ID" value="NZ_FNIL01000001.1"/>
</dbReference>
<dbReference type="EMBL" id="FNIL01000001">
    <property type="protein sequence ID" value="SDN32306.1"/>
    <property type="molecule type" value="Genomic_DNA"/>
</dbReference>
<evidence type="ECO:0000256" key="2">
    <source>
        <dbReference type="ARBA" id="ARBA00022801"/>
    </source>
</evidence>
<dbReference type="GO" id="GO:0003677">
    <property type="term" value="F:DNA binding"/>
    <property type="evidence" value="ECO:0007669"/>
    <property type="project" value="InterPro"/>
</dbReference>
<evidence type="ECO:0000259" key="4">
    <source>
        <dbReference type="SMART" id="SM00479"/>
    </source>
</evidence>
<dbReference type="InterPro" id="IPR036397">
    <property type="entry name" value="RNaseH_sf"/>
</dbReference>
<dbReference type="NCBIfam" id="TIGR00573">
    <property type="entry name" value="dnaq"/>
    <property type="match status" value="1"/>
</dbReference>
<reference evidence="6" key="1">
    <citation type="submission" date="2016-10" db="EMBL/GenBank/DDBJ databases">
        <authorList>
            <person name="Varghese N."/>
            <person name="Submissions S."/>
        </authorList>
    </citation>
    <scope>NUCLEOTIDE SEQUENCE [LARGE SCALE GENOMIC DNA]</scope>
    <source>
        <strain evidence="6">CGMCC 1.10369</strain>
    </source>
</reference>
<evidence type="ECO:0000256" key="1">
    <source>
        <dbReference type="ARBA" id="ARBA00022722"/>
    </source>
</evidence>
<dbReference type="Proteomes" id="UP000198778">
    <property type="component" value="Unassembled WGS sequence"/>
</dbReference>
<dbReference type="STRING" id="745820.SAMN04488053_101467"/>
<dbReference type="PANTHER" id="PTHR30231">
    <property type="entry name" value="DNA POLYMERASE III SUBUNIT EPSILON"/>
    <property type="match status" value="1"/>
</dbReference>
<gene>
    <name evidence="5" type="ORF">SAMN04488053_101467</name>
</gene>
<sequence length="247" mass="28621">MWKQLFTQSGYDFNRFRQYRNEWIENYPEEWELTEKLIRDFNAVKIDDSRKISQTTFTIFDIETTGFYAGLGDEMISIGALYLENGKAFVNNTFYSLVYAAKPVPEAVTEITGLTSAETNMGEDFPRVLRQFLQFTKNTVLVAHPASFDIPFLQTLCRRWKLPIIRPVVVDSFLLAKLLYPGADNSLDSLLQRFHMPVIERHHALNDAVITAELFQNLLDAAQEKNYHSLKELLKELNAAGRKRRSR</sequence>
<proteinExistence type="predicted"/>
<dbReference type="GO" id="GO:0008408">
    <property type="term" value="F:3'-5' exonuclease activity"/>
    <property type="evidence" value="ECO:0007669"/>
    <property type="project" value="TreeGrafter"/>
</dbReference>
<evidence type="ECO:0000313" key="5">
    <source>
        <dbReference type="EMBL" id="SDN32306.1"/>
    </source>
</evidence>
<protein>
    <submittedName>
        <fullName evidence="5">DNA polymerase-3 subunit epsilon</fullName>
    </submittedName>
</protein>
<name>A0A1H0AHP7_9BACI</name>
<dbReference type="AlphaFoldDB" id="A0A1H0AHP7"/>
<dbReference type="OrthoDB" id="9804290at2"/>
<organism evidence="5 6">
    <name type="scientific">Alkalicoccus daliensis</name>
    <dbReference type="NCBI Taxonomy" id="745820"/>
    <lineage>
        <taxon>Bacteria</taxon>
        <taxon>Bacillati</taxon>
        <taxon>Bacillota</taxon>
        <taxon>Bacilli</taxon>
        <taxon>Bacillales</taxon>
        <taxon>Bacillaceae</taxon>
        <taxon>Alkalicoccus</taxon>
    </lineage>
</organism>
<dbReference type="Gene3D" id="3.30.420.10">
    <property type="entry name" value="Ribonuclease H-like superfamily/Ribonuclease H"/>
    <property type="match status" value="1"/>
</dbReference>
<dbReference type="SMART" id="SM00479">
    <property type="entry name" value="EXOIII"/>
    <property type="match status" value="1"/>
</dbReference>
<feature type="domain" description="Exonuclease" evidence="4">
    <location>
        <begin position="56"/>
        <end position="224"/>
    </location>
</feature>
<dbReference type="GO" id="GO:0003887">
    <property type="term" value="F:DNA-directed DNA polymerase activity"/>
    <property type="evidence" value="ECO:0007669"/>
    <property type="project" value="InterPro"/>
</dbReference>
<keyword evidence="6" id="KW-1185">Reference proteome</keyword>
<evidence type="ECO:0000313" key="6">
    <source>
        <dbReference type="Proteomes" id="UP000198778"/>
    </source>
</evidence>
<dbReference type="InterPro" id="IPR012337">
    <property type="entry name" value="RNaseH-like_sf"/>
</dbReference>
<dbReference type="GO" id="GO:0045004">
    <property type="term" value="P:DNA replication proofreading"/>
    <property type="evidence" value="ECO:0007669"/>
    <property type="project" value="TreeGrafter"/>
</dbReference>
<keyword evidence="1" id="KW-0540">Nuclease</keyword>
<keyword evidence="2" id="KW-0378">Hydrolase</keyword>
<dbReference type="PANTHER" id="PTHR30231:SF41">
    <property type="entry name" value="DNA POLYMERASE III SUBUNIT EPSILON"/>
    <property type="match status" value="1"/>
</dbReference>
<dbReference type="GO" id="GO:0005829">
    <property type="term" value="C:cytosol"/>
    <property type="evidence" value="ECO:0007669"/>
    <property type="project" value="TreeGrafter"/>
</dbReference>
<evidence type="ECO:0000256" key="3">
    <source>
        <dbReference type="ARBA" id="ARBA00022839"/>
    </source>
</evidence>
<dbReference type="InterPro" id="IPR006054">
    <property type="entry name" value="DnaQ"/>
</dbReference>
<dbReference type="Pfam" id="PF00929">
    <property type="entry name" value="RNase_T"/>
    <property type="match status" value="1"/>
</dbReference>
<keyword evidence="3" id="KW-0269">Exonuclease</keyword>
<dbReference type="SUPFAM" id="SSF53098">
    <property type="entry name" value="Ribonuclease H-like"/>
    <property type="match status" value="1"/>
</dbReference>
<dbReference type="InterPro" id="IPR013520">
    <property type="entry name" value="Ribonucl_H"/>
</dbReference>
<dbReference type="FunFam" id="3.30.420.10:FF:000045">
    <property type="entry name" value="3'-5' exonuclease DinG"/>
    <property type="match status" value="1"/>
</dbReference>
<accession>A0A1H0AHP7</accession>